<evidence type="ECO:0000259" key="7">
    <source>
        <dbReference type="Pfam" id="PF10075"/>
    </source>
</evidence>
<evidence type="ECO:0000256" key="5">
    <source>
        <dbReference type="ARBA" id="ARBA00023242"/>
    </source>
</evidence>
<dbReference type="Proteomes" id="UP001146120">
    <property type="component" value="Unassembled WGS sequence"/>
</dbReference>
<accession>A0AAV2YTN7</accession>
<dbReference type="Pfam" id="PF10075">
    <property type="entry name" value="CSN8_PSD8_EIF3K"/>
    <property type="match status" value="1"/>
</dbReference>
<sequence length="236" mass="26713">MENTLEKLQHERAQLQNNVLEIEDNDRKATAQRVQALKECYEELELVAAAVAPPTQPEDGMRNPNPAVLTGEFYASYLVVLLLSKNLNDARFLWKRIAPETKQASAPLKAVWEIGKALWTRNIARAYEMMDQPWPGELQQLIGHLRVSTRASMAELLSVAYSKLSFNDAAQALGFAQQQDLVAYCEDLKWQVHTSEQLLQPEPLAHNPSHSITLQQLDDLAQHVLHLEQNTVMKLP</sequence>
<dbReference type="EMBL" id="DAKRPA010000145">
    <property type="protein sequence ID" value="DAZ97158.1"/>
    <property type="molecule type" value="Genomic_DNA"/>
</dbReference>
<comment type="subcellular location">
    <subcellularLocation>
        <location evidence="2">Cytoplasm</location>
    </subcellularLocation>
    <subcellularLocation>
        <location evidence="1">Nucleus</location>
    </subcellularLocation>
</comment>
<dbReference type="InterPro" id="IPR033205">
    <property type="entry name" value="COP9_CSN8"/>
</dbReference>
<comment type="caution">
    <text evidence="8">The sequence shown here is derived from an EMBL/GenBank/DDBJ whole genome shotgun (WGS) entry which is preliminary data.</text>
</comment>
<keyword evidence="4" id="KW-0736">Signalosome</keyword>
<dbReference type="Gene3D" id="1.25.40.990">
    <property type="match status" value="1"/>
</dbReference>
<reference evidence="8" key="1">
    <citation type="submission" date="2022-11" db="EMBL/GenBank/DDBJ databases">
        <authorList>
            <person name="Morgan W.R."/>
            <person name="Tartar A."/>
        </authorList>
    </citation>
    <scope>NUCLEOTIDE SEQUENCE</scope>
    <source>
        <strain evidence="8">ARSEF 373</strain>
    </source>
</reference>
<name>A0AAV2YTN7_9STRA</name>
<evidence type="ECO:0000256" key="6">
    <source>
        <dbReference type="SAM" id="Coils"/>
    </source>
</evidence>
<dbReference type="GO" id="GO:0008180">
    <property type="term" value="C:COP9 signalosome"/>
    <property type="evidence" value="ECO:0007669"/>
    <property type="project" value="UniProtKB-KW"/>
</dbReference>
<evidence type="ECO:0000256" key="2">
    <source>
        <dbReference type="ARBA" id="ARBA00004496"/>
    </source>
</evidence>
<dbReference type="GO" id="GO:0005737">
    <property type="term" value="C:cytoplasm"/>
    <property type="evidence" value="ECO:0007669"/>
    <property type="project" value="UniProtKB-SubCell"/>
</dbReference>
<evidence type="ECO:0000256" key="4">
    <source>
        <dbReference type="ARBA" id="ARBA00022790"/>
    </source>
</evidence>
<keyword evidence="3" id="KW-0963">Cytoplasm</keyword>
<feature type="domain" description="CSN8/PSMD8/EIF3K" evidence="7">
    <location>
        <begin position="70"/>
        <end position="203"/>
    </location>
</feature>
<keyword evidence="9" id="KW-1185">Reference proteome</keyword>
<evidence type="ECO:0000313" key="8">
    <source>
        <dbReference type="EMBL" id="DAZ97158.1"/>
    </source>
</evidence>
<gene>
    <name evidence="8" type="ORF">N0F65_004772</name>
</gene>
<evidence type="ECO:0000313" key="9">
    <source>
        <dbReference type="Proteomes" id="UP001146120"/>
    </source>
</evidence>
<dbReference type="PANTHER" id="PTHR13339">
    <property type="entry name" value="COP9 SIGNALOSOME COMPLEX SUBUNIT 8"/>
    <property type="match status" value="1"/>
</dbReference>
<evidence type="ECO:0000256" key="3">
    <source>
        <dbReference type="ARBA" id="ARBA00022490"/>
    </source>
</evidence>
<dbReference type="GO" id="GO:0010387">
    <property type="term" value="P:COP9 signalosome assembly"/>
    <property type="evidence" value="ECO:0007669"/>
    <property type="project" value="InterPro"/>
</dbReference>
<dbReference type="InterPro" id="IPR033464">
    <property type="entry name" value="CSN8_PSD8_EIF3K"/>
</dbReference>
<proteinExistence type="predicted"/>
<reference evidence="8" key="2">
    <citation type="journal article" date="2023" name="Microbiol Resour">
        <title>Decontamination and Annotation of the Draft Genome Sequence of the Oomycete Lagenidium giganteum ARSEF 373.</title>
        <authorList>
            <person name="Morgan W.R."/>
            <person name="Tartar A."/>
        </authorList>
    </citation>
    <scope>NUCLEOTIDE SEQUENCE</scope>
    <source>
        <strain evidence="8">ARSEF 373</strain>
    </source>
</reference>
<organism evidence="8 9">
    <name type="scientific">Lagenidium giganteum</name>
    <dbReference type="NCBI Taxonomy" id="4803"/>
    <lineage>
        <taxon>Eukaryota</taxon>
        <taxon>Sar</taxon>
        <taxon>Stramenopiles</taxon>
        <taxon>Oomycota</taxon>
        <taxon>Peronosporomycetes</taxon>
        <taxon>Pythiales</taxon>
        <taxon>Pythiaceae</taxon>
    </lineage>
</organism>
<evidence type="ECO:0000256" key="1">
    <source>
        <dbReference type="ARBA" id="ARBA00004123"/>
    </source>
</evidence>
<dbReference type="AlphaFoldDB" id="A0AAV2YTN7"/>
<dbReference type="GO" id="GO:0000338">
    <property type="term" value="P:protein deneddylation"/>
    <property type="evidence" value="ECO:0007669"/>
    <property type="project" value="InterPro"/>
</dbReference>
<dbReference type="PANTHER" id="PTHR13339:SF0">
    <property type="entry name" value="COP9 SIGNALOSOME COMPLEX SUBUNIT 8"/>
    <property type="match status" value="1"/>
</dbReference>
<keyword evidence="6" id="KW-0175">Coiled coil</keyword>
<keyword evidence="5" id="KW-0539">Nucleus</keyword>
<protein>
    <recommendedName>
        <fullName evidence="7">CSN8/PSMD8/EIF3K domain-containing protein</fullName>
    </recommendedName>
</protein>
<feature type="coiled-coil region" evidence="6">
    <location>
        <begin position="5"/>
        <end position="32"/>
    </location>
</feature>